<accession>A0A2I0KNM1</accession>
<gene>
    <name evidence="3" type="ORF">CRG98_009547</name>
</gene>
<proteinExistence type="predicted"/>
<organism evidence="3 4">
    <name type="scientific">Punica granatum</name>
    <name type="common">Pomegranate</name>
    <dbReference type="NCBI Taxonomy" id="22663"/>
    <lineage>
        <taxon>Eukaryota</taxon>
        <taxon>Viridiplantae</taxon>
        <taxon>Streptophyta</taxon>
        <taxon>Embryophyta</taxon>
        <taxon>Tracheophyta</taxon>
        <taxon>Spermatophyta</taxon>
        <taxon>Magnoliopsida</taxon>
        <taxon>eudicotyledons</taxon>
        <taxon>Gunneridae</taxon>
        <taxon>Pentapetalae</taxon>
        <taxon>rosids</taxon>
        <taxon>malvids</taxon>
        <taxon>Myrtales</taxon>
        <taxon>Lythraceae</taxon>
        <taxon>Punica</taxon>
    </lineage>
</organism>
<comment type="caution">
    <text evidence="3">The sequence shown here is derived from an EMBL/GenBank/DDBJ whole genome shotgun (WGS) entry which is preliminary data.</text>
</comment>
<dbReference type="PANTHER" id="PTHR31973:SF187">
    <property type="entry name" value="MUTATOR TRANSPOSASE MUDRA PROTEIN"/>
    <property type="match status" value="1"/>
</dbReference>
<keyword evidence="4" id="KW-1185">Reference proteome</keyword>
<feature type="compositionally biased region" description="Basic and acidic residues" evidence="1">
    <location>
        <begin position="29"/>
        <end position="62"/>
    </location>
</feature>
<dbReference type="AlphaFoldDB" id="A0A2I0KNM1"/>
<evidence type="ECO:0000256" key="1">
    <source>
        <dbReference type="SAM" id="MobiDB-lite"/>
    </source>
</evidence>
<feature type="domain" description="MULE transposase" evidence="2">
    <location>
        <begin position="108"/>
        <end position="180"/>
    </location>
</feature>
<protein>
    <recommendedName>
        <fullName evidence="2">MULE transposase domain-containing protein</fullName>
    </recommendedName>
</protein>
<dbReference type="InterPro" id="IPR018289">
    <property type="entry name" value="MULE_transposase_dom"/>
</dbReference>
<reference evidence="3 4" key="1">
    <citation type="submission" date="2017-11" db="EMBL/GenBank/DDBJ databases">
        <title>De-novo sequencing of pomegranate (Punica granatum L.) genome.</title>
        <authorList>
            <person name="Akparov Z."/>
            <person name="Amiraslanov A."/>
            <person name="Hajiyeva S."/>
            <person name="Abbasov M."/>
            <person name="Kaur K."/>
            <person name="Hamwieh A."/>
            <person name="Solovyev V."/>
            <person name="Salamov A."/>
            <person name="Braich B."/>
            <person name="Kosarev P."/>
            <person name="Mahmoud A."/>
            <person name="Hajiyev E."/>
            <person name="Babayeva S."/>
            <person name="Izzatullayeva V."/>
            <person name="Mammadov A."/>
            <person name="Mammadov A."/>
            <person name="Sharifova S."/>
            <person name="Ojaghi J."/>
            <person name="Eynullazada K."/>
            <person name="Bayramov B."/>
            <person name="Abdulazimova A."/>
            <person name="Shahmuradov I."/>
        </authorList>
    </citation>
    <scope>NUCLEOTIDE SEQUENCE [LARGE SCALE GENOMIC DNA]</scope>
    <source>
        <strain evidence="4">cv. AG2017</strain>
        <tissue evidence="3">Leaf</tissue>
    </source>
</reference>
<dbReference type="EMBL" id="PGOL01000475">
    <property type="protein sequence ID" value="PKI70084.1"/>
    <property type="molecule type" value="Genomic_DNA"/>
</dbReference>
<dbReference type="STRING" id="22663.A0A2I0KNM1"/>
<evidence type="ECO:0000313" key="4">
    <source>
        <dbReference type="Proteomes" id="UP000233551"/>
    </source>
</evidence>
<dbReference type="PANTHER" id="PTHR31973">
    <property type="entry name" value="POLYPROTEIN, PUTATIVE-RELATED"/>
    <property type="match status" value="1"/>
</dbReference>
<dbReference type="Pfam" id="PF10551">
    <property type="entry name" value="MULE"/>
    <property type="match status" value="1"/>
</dbReference>
<dbReference type="Proteomes" id="UP000233551">
    <property type="component" value="Unassembled WGS sequence"/>
</dbReference>
<sequence>MRCIYTLSIRKKLLRNLLARKQRNSWQMLKEKQEKEKSEKEKQEKKEKEKQEKEKQHNEKQGRKTDYYQVKTFKDEHKCCRMVQNQLATTEWVATCKTGFLAGCRPLIGLDGCFLKEYYGGQILSVVAQDGNNAFYVLAFVVVDVENRDNWTWFLRNLVDNLGGPELNSYSFISDRHKPMDAIKGLSEGAWNWLKKIPIERWSRSAFDVHTKNPSMTNNMSEQCNGQLLKVRSKPIITMAEGVRMYIMKKLARHAKVQMQVRNASSPNMPPSGLMMLPSVSMMPPSCPIMPPQMRHVTSSAMPNELANASSQVCEDGFYVGNGTCYLWK</sequence>
<evidence type="ECO:0000313" key="3">
    <source>
        <dbReference type="EMBL" id="PKI70084.1"/>
    </source>
</evidence>
<feature type="region of interest" description="Disordered" evidence="1">
    <location>
        <begin position="27"/>
        <end position="62"/>
    </location>
</feature>
<name>A0A2I0KNM1_PUNGR</name>
<evidence type="ECO:0000259" key="2">
    <source>
        <dbReference type="Pfam" id="PF10551"/>
    </source>
</evidence>